<dbReference type="SUPFAM" id="SSF81301">
    <property type="entry name" value="Nucleotidyltransferase"/>
    <property type="match status" value="1"/>
</dbReference>
<dbReference type="GO" id="GO:0016779">
    <property type="term" value="F:nucleotidyltransferase activity"/>
    <property type="evidence" value="ECO:0007669"/>
    <property type="project" value="InterPro"/>
</dbReference>
<comment type="caution">
    <text evidence="2">The sequence shown here is derived from an EMBL/GenBank/DDBJ whole genome shotgun (WGS) entry which is preliminary data.</text>
</comment>
<reference evidence="2 3" key="1">
    <citation type="journal article" date="2015" name="Antonie Van Leeuwenhoek">
        <title>A phylogenomic and molecular marker based taxonomic framework for the order Xanthomonadales: proposal to transfer the families Algiphilaceae and Solimonadaceae to the order Nevskiales ord. nov. and to create a new family within the order Xanthomonadales, the family Rhodanobacteraceae fam. nov., containing the genus Rhodanobacter and its closest relatives.</title>
        <authorList>
            <person name="Naushad S."/>
            <person name="Adeolu M."/>
            <person name="Wong S."/>
            <person name="Sohail M."/>
            <person name="Schellhorn H.E."/>
            <person name="Gupta R.S."/>
        </authorList>
    </citation>
    <scope>NUCLEOTIDE SEQUENCE [LARGE SCALE GENOMIC DNA]</scope>
    <source>
        <strain evidence="2 3">DSM 16301</strain>
    </source>
</reference>
<dbReference type="CDD" id="cd05400">
    <property type="entry name" value="NT_2-5OAS_ClassI-CCAase"/>
    <property type="match status" value="1"/>
</dbReference>
<dbReference type="InterPro" id="IPR043519">
    <property type="entry name" value="NT_sf"/>
</dbReference>
<dbReference type="PATRIC" id="fig|1440762.4.peg.905"/>
<dbReference type="OrthoDB" id="2082416at2"/>
<keyword evidence="1" id="KW-0051">Antiviral defense</keyword>
<dbReference type="InterPro" id="IPR006116">
    <property type="entry name" value="NT_2-5OAS_ClassI-CCAase"/>
</dbReference>
<dbReference type="AlphaFoldDB" id="A0A0G9H5A3"/>
<organism evidence="2 3">
    <name type="scientific">Dyella japonica DSM 16301</name>
    <dbReference type="NCBI Taxonomy" id="1440762"/>
    <lineage>
        <taxon>Bacteria</taxon>
        <taxon>Pseudomonadati</taxon>
        <taxon>Pseudomonadota</taxon>
        <taxon>Gammaproteobacteria</taxon>
        <taxon>Lysobacterales</taxon>
        <taxon>Rhodanobacteraceae</taxon>
        <taxon>Dyella</taxon>
    </lineage>
</organism>
<name>A0A0G9H5A3_9GAMM</name>
<protein>
    <recommendedName>
        <fullName evidence="4">Nucleotidyltransferase</fullName>
    </recommendedName>
</protein>
<evidence type="ECO:0000313" key="2">
    <source>
        <dbReference type="EMBL" id="KLD64409.1"/>
    </source>
</evidence>
<proteinExistence type="predicted"/>
<evidence type="ECO:0000313" key="3">
    <source>
        <dbReference type="Proteomes" id="UP000035481"/>
    </source>
</evidence>
<accession>A0A0G9H5A3</accession>
<gene>
    <name evidence="2" type="ORF">Y882_07575</name>
</gene>
<dbReference type="Proteomes" id="UP000035481">
    <property type="component" value="Unassembled WGS sequence"/>
</dbReference>
<dbReference type="EMBL" id="JPLA01000019">
    <property type="protein sequence ID" value="KLD64409.1"/>
    <property type="molecule type" value="Genomic_DNA"/>
</dbReference>
<dbReference type="RefSeq" id="WP_046971266.1">
    <property type="nucleotide sequence ID" value="NZ_JPLA01000019.1"/>
</dbReference>
<evidence type="ECO:0008006" key="4">
    <source>
        <dbReference type="Google" id="ProtNLM"/>
    </source>
</evidence>
<dbReference type="STRING" id="1440762.Y882_07575"/>
<dbReference type="Pfam" id="PF18144">
    <property type="entry name" value="SMODS"/>
    <property type="match status" value="1"/>
</dbReference>
<evidence type="ECO:0000256" key="1">
    <source>
        <dbReference type="ARBA" id="ARBA00023118"/>
    </source>
</evidence>
<sequence length="293" mass="33262">MGEGQWFTDFCSALTIGRDKRDSVAARTGRIVGQLNHDLRNLDSKSANRFYVGSYGRNTSIPSVSDVDVVYELPVALYERFHRHAGNGQSALLAYVRNSIQNTYPTSVVAGDGQVVVIHFTDGIRFEILPAFSNVADTYTFADSNGGGTWRECKPKQEMAAFSARNAQCNNNLVSLCRMVRAWRDHNKVGMSGMLIDTLAYQFIATWEHRQNSYAYYDYLTRDFFKYLAGLDPNKTYWQAPGSGSYVYRGDAFQYKARSAELRALEAIQYQLANHNWSARQKYREIYGTSFPE</sequence>
<dbReference type="GO" id="GO:0051607">
    <property type="term" value="P:defense response to virus"/>
    <property type="evidence" value="ECO:0007669"/>
    <property type="project" value="UniProtKB-KW"/>
</dbReference>